<dbReference type="InterPro" id="IPR000534">
    <property type="entry name" value="Semialdehyde_DH_NAD-bd"/>
</dbReference>
<name>A0A922NZ31_9HYPH</name>
<evidence type="ECO:0000313" key="5">
    <source>
        <dbReference type="Proteomes" id="UP000052167"/>
    </source>
</evidence>
<feature type="region of interest" description="Disordered" evidence="2">
    <location>
        <begin position="88"/>
        <end position="111"/>
    </location>
</feature>
<protein>
    <recommendedName>
        <fullName evidence="3">Semialdehyde dehydrogenase NAD-binding domain-containing protein</fullName>
    </recommendedName>
</protein>
<dbReference type="AlphaFoldDB" id="A0A922NZ31"/>
<dbReference type="GO" id="GO:0051287">
    <property type="term" value="F:NAD binding"/>
    <property type="evidence" value="ECO:0007669"/>
    <property type="project" value="InterPro"/>
</dbReference>
<evidence type="ECO:0000313" key="4">
    <source>
        <dbReference type="EMBL" id="KEQ09037.1"/>
    </source>
</evidence>
<feature type="domain" description="Semialdehyde dehydrogenase NAD-binding" evidence="3">
    <location>
        <begin position="4"/>
        <end position="95"/>
    </location>
</feature>
<accession>A0A922NZ31</accession>
<reference evidence="4 5" key="1">
    <citation type="submission" date="2014-06" db="EMBL/GenBank/DDBJ databases">
        <title>Rhizobium pelagicum/R2-400B4.</title>
        <authorList>
            <person name="Kimes N.E."/>
            <person name="Lopez-Perez M."/>
        </authorList>
    </citation>
    <scope>NUCLEOTIDE SEQUENCE [LARGE SCALE GENOMIC DNA]</scope>
    <source>
        <strain evidence="4 5">R2-400B4</strain>
    </source>
</reference>
<dbReference type="PANTHER" id="PTHR46278:SF2">
    <property type="entry name" value="ASPARTATE-SEMIALDEHYDE DEHYDROGENASE"/>
    <property type="match status" value="1"/>
</dbReference>
<sequence length="111" mass="11937">MGFKIAVVGATGNVGREMLNILAERAFPADEVVALASARSQGTEVSYGDKTLKVSNLENYDFSDTDICLTSAGGTISQKWSPKIGRKTRSCGANSWQSLWQTPGPELPPMR</sequence>
<dbReference type="GO" id="GO:0016620">
    <property type="term" value="F:oxidoreductase activity, acting on the aldehyde or oxo group of donors, NAD or NADP as acceptor"/>
    <property type="evidence" value="ECO:0007669"/>
    <property type="project" value="InterPro"/>
</dbReference>
<dbReference type="EMBL" id="JOKJ01000008">
    <property type="protein sequence ID" value="KEQ09037.1"/>
    <property type="molecule type" value="Genomic_DNA"/>
</dbReference>
<dbReference type="Proteomes" id="UP000052167">
    <property type="component" value="Unassembled WGS sequence"/>
</dbReference>
<keyword evidence="5" id="KW-1185">Reference proteome</keyword>
<dbReference type="SUPFAM" id="SSF51735">
    <property type="entry name" value="NAD(P)-binding Rossmann-fold domains"/>
    <property type="match status" value="1"/>
</dbReference>
<comment type="caution">
    <text evidence="4">The sequence shown here is derived from an EMBL/GenBank/DDBJ whole genome shotgun (WGS) entry which is preliminary data.</text>
</comment>
<organism evidence="4 5">
    <name type="scientific">Pseudorhizobium pelagicum</name>
    <dbReference type="NCBI Taxonomy" id="1509405"/>
    <lineage>
        <taxon>Bacteria</taxon>
        <taxon>Pseudomonadati</taxon>
        <taxon>Pseudomonadota</taxon>
        <taxon>Alphaproteobacteria</taxon>
        <taxon>Hyphomicrobiales</taxon>
        <taxon>Rhizobiaceae</taxon>
        <taxon>Rhizobium/Agrobacterium group</taxon>
        <taxon>Pseudorhizobium</taxon>
    </lineage>
</organism>
<evidence type="ECO:0000256" key="2">
    <source>
        <dbReference type="SAM" id="MobiDB-lite"/>
    </source>
</evidence>
<dbReference type="Pfam" id="PF01118">
    <property type="entry name" value="Semialdhyde_dh"/>
    <property type="match status" value="1"/>
</dbReference>
<proteinExistence type="inferred from homology"/>
<dbReference type="Gene3D" id="3.40.50.720">
    <property type="entry name" value="NAD(P)-binding Rossmann-like Domain"/>
    <property type="match status" value="1"/>
</dbReference>
<gene>
    <name evidence="4" type="ORF">GV68_25035</name>
</gene>
<evidence type="ECO:0000256" key="1">
    <source>
        <dbReference type="ARBA" id="ARBA00010584"/>
    </source>
</evidence>
<feature type="compositionally biased region" description="Polar residues" evidence="2">
    <location>
        <begin position="91"/>
        <end position="101"/>
    </location>
</feature>
<dbReference type="PANTHER" id="PTHR46278">
    <property type="entry name" value="DEHYDROGENASE, PUTATIVE-RELATED"/>
    <property type="match status" value="1"/>
</dbReference>
<dbReference type="SMART" id="SM00859">
    <property type="entry name" value="Semialdhyde_dh"/>
    <property type="match status" value="1"/>
</dbReference>
<evidence type="ECO:0000259" key="3">
    <source>
        <dbReference type="SMART" id="SM00859"/>
    </source>
</evidence>
<comment type="similarity">
    <text evidence="1">Belongs to the aspartate-semialdehyde dehydrogenase family.</text>
</comment>
<dbReference type="InterPro" id="IPR036291">
    <property type="entry name" value="NAD(P)-bd_dom_sf"/>
</dbReference>